<name>A0ABD2YMG4_9GENT</name>
<keyword evidence="3" id="KW-1185">Reference proteome</keyword>
<gene>
    <name evidence="2" type="ORF">ACH5RR_032429</name>
</gene>
<sequence length="168" mass="19144">MSAPSSEKNPGSTVESGQDLGNLLNLHFFFFLLNLPLLLPLEVAELLLSMSMIVDLELKSVAEEIGKNSYAKELWFQPPNCEYPKFKFADALMGFNYAVPSNCPFCNSMDTLEHVFIGCSFSTWIWRAFVALVGLLWVEVNFLLHKFQAWWMFSSSSANGQHCTMFWH</sequence>
<evidence type="ECO:0008006" key="4">
    <source>
        <dbReference type="Google" id="ProtNLM"/>
    </source>
</evidence>
<accession>A0ABD2YMG4</accession>
<dbReference type="Proteomes" id="UP001630127">
    <property type="component" value="Unassembled WGS sequence"/>
</dbReference>
<feature type="transmembrane region" description="Helical" evidence="1">
    <location>
        <begin position="124"/>
        <end position="144"/>
    </location>
</feature>
<evidence type="ECO:0000313" key="3">
    <source>
        <dbReference type="Proteomes" id="UP001630127"/>
    </source>
</evidence>
<organism evidence="2 3">
    <name type="scientific">Cinchona calisaya</name>
    <dbReference type="NCBI Taxonomy" id="153742"/>
    <lineage>
        <taxon>Eukaryota</taxon>
        <taxon>Viridiplantae</taxon>
        <taxon>Streptophyta</taxon>
        <taxon>Embryophyta</taxon>
        <taxon>Tracheophyta</taxon>
        <taxon>Spermatophyta</taxon>
        <taxon>Magnoliopsida</taxon>
        <taxon>eudicotyledons</taxon>
        <taxon>Gunneridae</taxon>
        <taxon>Pentapetalae</taxon>
        <taxon>asterids</taxon>
        <taxon>lamiids</taxon>
        <taxon>Gentianales</taxon>
        <taxon>Rubiaceae</taxon>
        <taxon>Cinchonoideae</taxon>
        <taxon>Cinchoneae</taxon>
        <taxon>Cinchona</taxon>
    </lineage>
</organism>
<reference evidence="2 3" key="1">
    <citation type="submission" date="2024-11" db="EMBL/GenBank/DDBJ databases">
        <title>A near-complete genome assembly of Cinchona calisaya.</title>
        <authorList>
            <person name="Lian D.C."/>
            <person name="Zhao X.W."/>
            <person name="Wei L."/>
        </authorList>
    </citation>
    <scope>NUCLEOTIDE SEQUENCE [LARGE SCALE GENOMIC DNA]</scope>
    <source>
        <tissue evidence="2">Nenye</tissue>
    </source>
</reference>
<protein>
    <recommendedName>
        <fullName evidence="4">Reverse transcriptase zinc-binding domain-containing protein</fullName>
    </recommendedName>
</protein>
<proteinExistence type="predicted"/>
<keyword evidence="1" id="KW-0812">Transmembrane</keyword>
<keyword evidence="1" id="KW-1133">Transmembrane helix</keyword>
<evidence type="ECO:0000313" key="2">
    <source>
        <dbReference type="EMBL" id="KAL3507047.1"/>
    </source>
</evidence>
<dbReference type="AlphaFoldDB" id="A0ABD2YMG4"/>
<dbReference type="EMBL" id="JBJUIK010000013">
    <property type="protein sequence ID" value="KAL3507047.1"/>
    <property type="molecule type" value="Genomic_DNA"/>
</dbReference>
<feature type="transmembrane region" description="Helical" evidence="1">
    <location>
        <begin position="20"/>
        <end position="39"/>
    </location>
</feature>
<evidence type="ECO:0000256" key="1">
    <source>
        <dbReference type="SAM" id="Phobius"/>
    </source>
</evidence>
<keyword evidence="1" id="KW-0472">Membrane</keyword>
<comment type="caution">
    <text evidence="2">The sequence shown here is derived from an EMBL/GenBank/DDBJ whole genome shotgun (WGS) entry which is preliminary data.</text>
</comment>